<keyword evidence="2" id="KW-0446">Lipid-binding</keyword>
<dbReference type="Pfam" id="PF08212">
    <property type="entry name" value="Lipocalin_2"/>
    <property type="match status" value="1"/>
</dbReference>
<evidence type="ECO:0000313" key="5">
    <source>
        <dbReference type="Proteomes" id="UP000583556"/>
    </source>
</evidence>
<dbReference type="InterPro" id="IPR022272">
    <property type="entry name" value="Lipocalin_CS"/>
</dbReference>
<reference evidence="4 5" key="1">
    <citation type="submission" date="2020-04" db="EMBL/GenBank/DDBJ databases">
        <title>Novosphingobium sp. TW-4 isolated from soil.</title>
        <authorList>
            <person name="Dahal R.H."/>
            <person name="Chaudhary D.K."/>
        </authorList>
    </citation>
    <scope>NUCLEOTIDE SEQUENCE [LARGE SCALE GENOMIC DNA]</scope>
    <source>
        <strain evidence="4 5">TW-4</strain>
    </source>
</reference>
<comment type="subcellular location">
    <subcellularLocation>
        <location evidence="2">Cell outer membrane</location>
    </subcellularLocation>
</comment>
<comment type="similarity">
    <text evidence="1 2">Belongs to the calycin superfamily. Lipocalin family.</text>
</comment>
<dbReference type="Gene3D" id="2.40.128.20">
    <property type="match status" value="1"/>
</dbReference>
<protein>
    <recommendedName>
        <fullName evidence="2">Outer membrane lipoprotein Blc</fullName>
    </recommendedName>
</protein>
<keyword evidence="2" id="KW-0998">Cell outer membrane</keyword>
<organism evidence="4 5">
    <name type="scientific">Novosphingobium olei</name>
    <dbReference type="NCBI Taxonomy" id="2728851"/>
    <lineage>
        <taxon>Bacteria</taxon>
        <taxon>Pseudomonadati</taxon>
        <taxon>Pseudomonadota</taxon>
        <taxon>Alphaproteobacteria</taxon>
        <taxon>Sphingomonadales</taxon>
        <taxon>Sphingomonadaceae</taxon>
        <taxon>Novosphingobium</taxon>
    </lineage>
</organism>
<dbReference type="GO" id="GO:0008289">
    <property type="term" value="F:lipid binding"/>
    <property type="evidence" value="ECO:0007669"/>
    <property type="project" value="UniProtKB-UniRule"/>
</dbReference>
<comment type="subunit">
    <text evidence="2">Homodimer.</text>
</comment>
<dbReference type="EMBL" id="JABBGM010000010">
    <property type="protein sequence ID" value="NML95485.1"/>
    <property type="molecule type" value="Genomic_DNA"/>
</dbReference>
<proteinExistence type="inferred from homology"/>
<dbReference type="InterPro" id="IPR012674">
    <property type="entry name" value="Calycin"/>
</dbReference>
<dbReference type="AlphaFoldDB" id="A0A7Y0BSH8"/>
<sequence>MARTGKLAALGGIAVVAGALAAWRAKLRHPVGNPAVPDPARNVDVERYLGRWYEIARYEQAFEKDCEGATADYALRADGRIDVVNRARRADGKWVTTKGVARIVDKGTNAKLKVRFFGPITGDYWILDHGKEYGWAIVGEGSGRYLWLLMREQVPGEAKVEKLIERAAALGYDTTLLRRTAQP</sequence>
<evidence type="ECO:0000259" key="3">
    <source>
        <dbReference type="Pfam" id="PF08212"/>
    </source>
</evidence>
<comment type="caution">
    <text evidence="4">The sequence shown here is derived from an EMBL/GenBank/DDBJ whole genome shotgun (WGS) entry which is preliminary data.</text>
</comment>
<dbReference type="PANTHER" id="PTHR10612">
    <property type="entry name" value="APOLIPOPROTEIN D"/>
    <property type="match status" value="1"/>
</dbReference>
<evidence type="ECO:0000256" key="2">
    <source>
        <dbReference type="PIRNR" id="PIRNR036893"/>
    </source>
</evidence>
<keyword evidence="5" id="KW-1185">Reference proteome</keyword>
<dbReference type="InterPro" id="IPR047202">
    <property type="entry name" value="Lipocalin_Blc-like_dom"/>
</dbReference>
<dbReference type="RefSeq" id="WP_169494691.1">
    <property type="nucleotide sequence ID" value="NZ_AP029021.1"/>
</dbReference>
<dbReference type="GO" id="GO:0009279">
    <property type="term" value="C:cell outer membrane"/>
    <property type="evidence" value="ECO:0007669"/>
    <property type="project" value="UniProtKB-SubCell"/>
</dbReference>
<evidence type="ECO:0000256" key="1">
    <source>
        <dbReference type="ARBA" id="ARBA00006889"/>
    </source>
</evidence>
<keyword evidence="2" id="KW-0472">Membrane</keyword>
<dbReference type="PRINTS" id="PR01171">
    <property type="entry name" value="BCTLIPOCALIN"/>
</dbReference>
<dbReference type="Proteomes" id="UP000583556">
    <property type="component" value="Unassembled WGS sequence"/>
</dbReference>
<dbReference type="CDD" id="cd19438">
    <property type="entry name" value="lipocalin_Blc-like"/>
    <property type="match status" value="1"/>
</dbReference>
<dbReference type="InterPro" id="IPR000566">
    <property type="entry name" value="Lipocln_cytosolic_FA-bd_dom"/>
</dbReference>
<name>A0A7Y0BSH8_9SPHN</name>
<dbReference type="GO" id="GO:0006950">
    <property type="term" value="P:response to stress"/>
    <property type="evidence" value="ECO:0007669"/>
    <property type="project" value="UniProtKB-ARBA"/>
</dbReference>
<dbReference type="PANTHER" id="PTHR10612:SF34">
    <property type="entry name" value="APOLIPOPROTEIN D"/>
    <property type="match status" value="1"/>
</dbReference>
<comment type="function">
    <text evidence="2">Involved in the storage or transport of lipids necessary for membrane maintenance under stressful conditions. Displays a binding preference for lysophospholipids.</text>
</comment>
<feature type="domain" description="Lipocalin/cytosolic fatty-acid binding" evidence="3">
    <location>
        <begin position="43"/>
        <end position="182"/>
    </location>
</feature>
<dbReference type="SUPFAM" id="SSF50814">
    <property type="entry name" value="Lipocalins"/>
    <property type="match status" value="1"/>
</dbReference>
<dbReference type="InterPro" id="IPR002446">
    <property type="entry name" value="Lipocalin_bac"/>
</dbReference>
<dbReference type="PROSITE" id="PS00213">
    <property type="entry name" value="LIPOCALIN"/>
    <property type="match status" value="1"/>
</dbReference>
<keyword evidence="2" id="KW-0449">Lipoprotein</keyword>
<dbReference type="InterPro" id="IPR022271">
    <property type="entry name" value="Lipocalin_ApoD"/>
</dbReference>
<accession>A0A7Y0BSH8</accession>
<dbReference type="PIRSF" id="PIRSF036893">
    <property type="entry name" value="Lipocalin_ApoD"/>
    <property type="match status" value="1"/>
</dbReference>
<gene>
    <name evidence="4" type="ORF">HHL27_17555</name>
</gene>
<evidence type="ECO:0000313" key="4">
    <source>
        <dbReference type="EMBL" id="NML95485.1"/>
    </source>
</evidence>